<keyword evidence="2" id="KW-0255">Endonuclease</keyword>
<dbReference type="GO" id="GO:0006506">
    <property type="term" value="P:GPI anchor biosynthetic process"/>
    <property type="evidence" value="ECO:0007669"/>
    <property type="project" value="TreeGrafter"/>
</dbReference>
<dbReference type="PANTHER" id="PTHR14859">
    <property type="entry name" value="CALCOFLUOR WHITE HYPERSENSITIVE PROTEIN PRECURSOR"/>
    <property type="match status" value="1"/>
</dbReference>
<dbReference type="GO" id="GO:0005975">
    <property type="term" value="P:carbohydrate metabolic process"/>
    <property type="evidence" value="ECO:0007669"/>
    <property type="project" value="UniProtKB-ARBA"/>
</dbReference>
<accession>A0A419WN28</accession>
<proteinExistence type="predicted"/>
<dbReference type="Pfam" id="PF03372">
    <property type="entry name" value="Exo_endo_phos"/>
    <property type="match status" value="1"/>
</dbReference>
<dbReference type="Proteomes" id="UP000284531">
    <property type="component" value="Unassembled WGS sequence"/>
</dbReference>
<dbReference type="SUPFAM" id="SSF56219">
    <property type="entry name" value="DNase I-like"/>
    <property type="match status" value="1"/>
</dbReference>
<dbReference type="InterPro" id="IPR013320">
    <property type="entry name" value="ConA-like_dom_sf"/>
</dbReference>
<sequence length="605" mass="69359">MKRIGIYALLIIVANLVHAEIYGQHSRLRLDFEENAKSREYDLVGDGFSYEKGVDGQALLISPTGNDFNHLLVKNLPFDEKTSFTVQFWIRSESTKPTVLISQKEFLNKGISSQKNKGWALYSSGGTIGWSVGSGKRRLNYERDNGDKLPLSDGLWHQITMTYDDILSEVRLYFDGENIAIYKLSFDFFNNTPIVVGSKEYDFDYENEVLADIKKGKEKVQELVCEFNKLEVGEVAEDEFFSLIVDPKELYLSKLKLDEAEKSSLREKKLAILEKVNSIHRSLYYNPYTVSQNHELTALKPVSKIYYLQNGKVCINDFYAKQFGKEEQFYPSDFSIDKLTFYEQALGPEAIRDNYSKYRKVKAKLVAEKIDTLTVAVWNIWHGGTHFTQKKDGWDSRLRIAELLKKYNADIVLMQETYSSGDFIAAELGYYFATTSDWDYCSQGSNISVLSRYPIKKLEVLDKTEFMNVSVKITLSESQEIYAMSNWYGMSSFPKVYEFHEEKFNDANKTPILFGGDFNAIPHTDGGNNKASVKLLNNGFEDAFRSLHKDVDTFPGFTHQWGERIDQLYYKGQGLSIISSKVVSTAFGGFPSDHFMILSKFELNY</sequence>
<protein>
    <submittedName>
        <fullName evidence="2">Endonuclease/exonuclease/phosphatase family metal-dependent hydrolase</fullName>
    </submittedName>
</protein>
<name>A0A419WN28_9BACT</name>
<keyword evidence="2" id="KW-0540">Nuclease</keyword>
<evidence type="ECO:0000313" key="3">
    <source>
        <dbReference type="Proteomes" id="UP000284531"/>
    </source>
</evidence>
<dbReference type="OrthoDB" id="9794261at2"/>
<dbReference type="InterPro" id="IPR005135">
    <property type="entry name" value="Endo/exonuclease/phosphatase"/>
</dbReference>
<dbReference type="InterPro" id="IPR036691">
    <property type="entry name" value="Endo/exonu/phosph_ase_sf"/>
</dbReference>
<keyword evidence="3" id="KW-1185">Reference proteome</keyword>
<dbReference type="PANTHER" id="PTHR14859:SF1">
    <property type="entry name" value="PGAP2-INTERACTING PROTEIN"/>
    <property type="match status" value="1"/>
</dbReference>
<dbReference type="RefSeq" id="WP_120241490.1">
    <property type="nucleotide sequence ID" value="NZ_RAPQ01000012.1"/>
</dbReference>
<dbReference type="InterPro" id="IPR051916">
    <property type="entry name" value="GPI-anchor_lipid_remodeler"/>
</dbReference>
<feature type="domain" description="Endonuclease/exonuclease/phosphatase" evidence="1">
    <location>
        <begin position="377"/>
        <end position="594"/>
    </location>
</feature>
<comment type="caution">
    <text evidence="2">The sequence shown here is derived from an EMBL/GenBank/DDBJ whole genome shotgun (WGS) entry which is preliminary data.</text>
</comment>
<dbReference type="Gene3D" id="2.60.120.200">
    <property type="match status" value="1"/>
</dbReference>
<keyword evidence="2" id="KW-0378">Hydrolase</keyword>
<gene>
    <name evidence="2" type="ORF">BXY64_3787</name>
</gene>
<evidence type="ECO:0000259" key="1">
    <source>
        <dbReference type="Pfam" id="PF03372"/>
    </source>
</evidence>
<dbReference type="EMBL" id="RAPQ01000012">
    <property type="protein sequence ID" value="RKD96838.1"/>
    <property type="molecule type" value="Genomic_DNA"/>
</dbReference>
<reference evidence="2 3" key="1">
    <citation type="submission" date="2018-09" db="EMBL/GenBank/DDBJ databases">
        <title>Genomic Encyclopedia of Archaeal and Bacterial Type Strains, Phase II (KMG-II): from individual species to whole genera.</title>
        <authorList>
            <person name="Goeker M."/>
        </authorList>
    </citation>
    <scope>NUCLEOTIDE SEQUENCE [LARGE SCALE GENOMIC DNA]</scope>
    <source>
        <strain evidence="2 3">DSM 21950</strain>
    </source>
</reference>
<evidence type="ECO:0000313" key="2">
    <source>
        <dbReference type="EMBL" id="RKD96838.1"/>
    </source>
</evidence>
<dbReference type="GO" id="GO:0004553">
    <property type="term" value="F:hydrolase activity, hydrolyzing O-glycosyl compounds"/>
    <property type="evidence" value="ECO:0007669"/>
    <property type="project" value="UniProtKB-ARBA"/>
</dbReference>
<dbReference type="GO" id="GO:0016020">
    <property type="term" value="C:membrane"/>
    <property type="evidence" value="ECO:0007669"/>
    <property type="project" value="GOC"/>
</dbReference>
<organism evidence="2 3">
    <name type="scientific">Marinifilum flexuosum</name>
    <dbReference type="NCBI Taxonomy" id="1117708"/>
    <lineage>
        <taxon>Bacteria</taxon>
        <taxon>Pseudomonadati</taxon>
        <taxon>Bacteroidota</taxon>
        <taxon>Bacteroidia</taxon>
        <taxon>Marinilabiliales</taxon>
        <taxon>Marinifilaceae</taxon>
    </lineage>
</organism>
<dbReference type="AlphaFoldDB" id="A0A419WN28"/>
<dbReference type="GO" id="GO:0004527">
    <property type="term" value="F:exonuclease activity"/>
    <property type="evidence" value="ECO:0007669"/>
    <property type="project" value="UniProtKB-KW"/>
</dbReference>
<dbReference type="SUPFAM" id="SSF49899">
    <property type="entry name" value="Concanavalin A-like lectins/glucanases"/>
    <property type="match status" value="1"/>
</dbReference>
<dbReference type="Gene3D" id="3.60.10.10">
    <property type="entry name" value="Endonuclease/exonuclease/phosphatase"/>
    <property type="match status" value="1"/>
</dbReference>
<dbReference type="GO" id="GO:0004519">
    <property type="term" value="F:endonuclease activity"/>
    <property type="evidence" value="ECO:0007669"/>
    <property type="project" value="UniProtKB-KW"/>
</dbReference>
<dbReference type="Pfam" id="PF13385">
    <property type="entry name" value="Laminin_G_3"/>
    <property type="match status" value="1"/>
</dbReference>
<keyword evidence="2" id="KW-0269">Exonuclease</keyword>